<dbReference type="SMART" id="SM00382">
    <property type="entry name" value="AAA"/>
    <property type="match status" value="1"/>
</dbReference>
<name>A0AAP4BVT5_9CORY</name>
<dbReference type="CDD" id="cd03214">
    <property type="entry name" value="ABC_Iron-Siderophores_B12_Hemin"/>
    <property type="match status" value="1"/>
</dbReference>
<feature type="domain" description="ABC transporter" evidence="3">
    <location>
        <begin position="5"/>
        <end position="235"/>
    </location>
</feature>
<keyword evidence="2 4" id="KW-0067">ATP-binding</keyword>
<dbReference type="SUPFAM" id="SSF52540">
    <property type="entry name" value="P-loop containing nucleoside triphosphate hydrolases"/>
    <property type="match status" value="1"/>
</dbReference>
<dbReference type="PANTHER" id="PTHR42794">
    <property type="entry name" value="HEMIN IMPORT ATP-BINDING PROTEIN HMUV"/>
    <property type="match status" value="1"/>
</dbReference>
<dbReference type="Proteomes" id="UP001230317">
    <property type="component" value="Unassembled WGS sequence"/>
</dbReference>
<dbReference type="InterPro" id="IPR003439">
    <property type="entry name" value="ABC_transporter-like_ATP-bd"/>
</dbReference>
<dbReference type="PROSITE" id="PS00211">
    <property type="entry name" value="ABC_TRANSPORTER_1"/>
    <property type="match status" value="1"/>
</dbReference>
<evidence type="ECO:0000256" key="2">
    <source>
        <dbReference type="ARBA" id="ARBA00022840"/>
    </source>
</evidence>
<proteinExistence type="predicted"/>
<dbReference type="InterPro" id="IPR027417">
    <property type="entry name" value="P-loop_NTPase"/>
</dbReference>
<dbReference type="InterPro" id="IPR017871">
    <property type="entry name" value="ABC_transporter-like_CS"/>
</dbReference>
<keyword evidence="1" id="KW-0547">Nucleotide-binding</keyword>
<protein>
    <submittedName>
        <fullName evidence="4">ABC transporter ATP-binding protein</fullName>
    </submittedName>
</protein>
<evidence type="ECO:0000256" key="1">
    <source>
        <dbReference type="ARBA" id="ARBA00022741"/>
    </source>
</evidence>
<comment type="caution">
    <text evidence="4">The sequence shown here is derived from an EMBL/GenBank/DDBJ whole genome shotgun (WGS) entry which is preliminary data.</text>
</comment>
<dbReference type="PROSITE" id="PS50893">
    <property type="entry name" value="ABC_TRANSPORTER_2"/>
    <property type="match status" value="1"/>
</dbReference>
<organism evidence="4 5">
    <name type="scientific">Corynebacterium accolens</name>
    <dbReference type="NCBI Taxonomy" id="38284"/>
    <lineage>
        <taxon>Bacteria</taxon>
        <taxon>Bacillati</taxon>
        <taxon>Actinomycetota</taxon>
        <taxon>Actinomycetes</taxon>
        <taxon>Mycobacteriales</taxon>
        <taxon>Corynebacteriaceae</taxon>
        <taxon>Corynebacterium</taxon>
    </lineage>
</organism>
<dbReference type="Pfam" id="PF00005">
    <property type="entry name" value="ABC_tran"/>
    <property type="match status" value="1"/>
</dbReference>
<dbReference type="InterPro" id="IPR003593">
    <property type="entry name" value="AAA+_ATPase"/>
</dbReference>
<dbReference type="Gene3D" id="3.40.50.300">
    <property type="entry name" value="P-loop containing nucleotide triphosphate hydrolases"/>
    <property type="match status" value="1"/>
</dbReference>
<dbReference type="EMBL" id="JASNVU010000001">
    <property type="protein sequence ID" value="MDK4334031.1"/>
    <property type="molecule type" value="Genomic_DNA"/>
</dbReference>
<dbReference type="RefSeq" id="WP_005284479.1">
    <property type="nucleotide sequence ID" value="NZ_CP100380.1"/>
</dbReference>
<gene>
    <name evidence="4" type="ORF">QPX58_01160</name>
</gene>
<evidence type="ECO:0000313" key="4">
    <source>
        <dbReference type="EMBL" id="MDK4334031.1"/>
    </source>
</evidence>
<evidence type="ECO:0000313" key="5">
    <source>
        <dbReference type="Proteomes" id="UP001230317"/>
    </source>
</evidence>
<accession>A0AAP4BVT5</accession>
<sequence>MDVELTLRGISAAYGKHTVLEAVDVDTLEGGQLVGLLGPNASGKTTLIKSLAGVHRGYKGEVDFLVDGESPRGKRRRQLIGYVPQDLPSTAALRAFETVLIAARREACEDPITRSAEVLHAMGLDAIASRYLNELSGGQRQLVAVAQMLVGNPGLMLLDEPTSALDLHRQFFVLEEVREKARREGSLGLVAIHDINLAARMCDQLVVLKSGHIRAQGAPGDVLTCELVESVYGVEADIVEHRGVPVVAPQRVNKQ</sequence>
<dbReference type="GO" id="GO:0016887">
    <property type="term" value="F:ATP hydrolysis activity"/>
    <property type="evidence" value="ECO:0007669"/>
    <property type="project" value="InterPro"/>
</dbReference>
<evidence type="ECO:0000259" key="3">
    <source>
        <dbReference type="PROSITE" id="PS50893"/>
    </source>
</evidence>
<dbReference type="GO" id="GO:0005524">
    <property type="term" value="F:ATP binding"/>
    <property type="evidence" value="ECO:0007669"/>
    <property type="project" value="UniProtKB-KW"/>
</dbReference>
<dbReference type="PANTHER" id="PTHR42794:SF2">
    <property type="entry name" value="ABC TRANSPORTER ATP-BINDING PROTEIN"/>
    <property type="match status" value="1"/>
</dbReference>
<reference evidence="4" key="1">
    <citation type="submission" date="2023-05" db="EMBL/GenBank/DDBJ databases">
        <title>Metabolic capabilities are highly conserved among human nasal-associated Corynebacterium species in pangenomic analyses.</title>
        <authorList>
            <person name="Tran T.H."/>
            <person name="Roberts A.Q."/>
            <person name="Escapa I.F."/>
            <person name="Gao W."/>
            <person name="Conlan S."/>
            <person name="Kong H."/>
            <person name="Segre J.A."/>
            <person name="Kelly M.S."/>
            <person name="Lemon K.P."/>
        </authorList>
    </citation>
    <scope>NUCLEOTIDE SEQUENCE</scope>
    <source>
        <strain evidence="4">KPL2618</strain>
    </source>
</reference>
<dbReference type="AlphaFoldDB" id="A0AAP4BVT5"/>